<evidence type="ECO:0000256" key="1">
    <source>
        <dbReference type="ARBA" id="ARBA00004613"/>
    </source>
</evidence>
<comment type="similarity">
    <text evidence="2 4">Belongs to the AB hydrolase superfamily. Lipase family.</text>
</comment>
<gene>
    <name evidence="6" type="ORF">QE152_g24495</name>
</gene>
<name>A0AAW1KFB4_POPJA</name>
<keyword evidence="7" id="KW-1185">Reference proteome</keyword>
<evidence type="ECO:0000256" key="3">
    <source>
        <dbReference type="ARBA" id="ARBA00022525"/>
    </source>
</evidence>
<dbReference type="EMBL" id="JASPKY010000251">
    <property type="protein sequence ID" value="KAK9716876.1"/>
    <property type="molecule type" value="Genomic_DNA"/>
</dbReference>
<evidence type="ECO:0000259" key="5">
    <source>
        <dbReference type="Pfam" id="PF00151"/>
    </source>
</evidence>
<dbReference type="SUPFAM" id="SSF53474">
    <property type="entry name" value="alpha/beta-Hydrolases"/>
    <property type="match status" value="1"/>
</dbReference>
<reference evidence="6 7" key="1">
    <citation type="journal article" date="2024" name="BMC Genomics">
        <title>De novo assembly and annotation of Popillia japonica's genome with initial clues to its potential as an invasive pest.</title>
        <authorList>
            <person name="Cucini C."/>
            <person name="Boschi S."/>
            <person name="Funari R."/>
            <person name="Cardaioli E."/>
            <person name="Iannotti N."/>
            <person name="Marturano G."/>
            <person name="Paoli F."/>
            <person name="Bruttini M."/>
            <person name="Carapelli A."/>
            <person name="Frati F."/>
            <person name="Nardi F."/>
        </authorList>
    </citation>
    <scope>NUCLEOTIDE SEQUENCE [LARGE SCALE GENOMIC DNA]</scope>
    <source>
        <strain evidence="6">DMR45628</strain>
    </source>
</reference>
<evidence type="ECO:0000256" key="4">
    <source>
        <dbReference type="RuleBase" id="RU004262"/>
    </source>
</evidence>
<dbReference type="InterPro" id="IPR029058">
    <property type="entry name" value="AB_hydrolase_fold"/>
</dbReference>
<evidence type="ECO:0000313" key="6">
    <source>
        <dbReference type="EMBL" id="KAK9716876.1"/>
    </source>
</evidence>
<comment type="subcellular location">
    <subcellularLocation>
        <location evidence="1">Secreted</location>
    </subcellularLocation>
</comment>
<dbReference type="Proteomes" id="UP001458880">
    <property type="component" value="Unassembled WGS sequence"/>
</dbReference>
<dbReference type="GO" id="GO:0016042">
    <property type="term" value="P:lipid catabolic process"/>
    <property type="evidence" value="ECO:0007669"/>
    <property type="project" value="TreeGrafter"/>
</dbReference>
<evidence type="ECO:0000313" key="7">
    <source>
        <dbReference type="Proteomes" id="UP001458880"/>
    </source>
</evidence>
<dbReference type="PANTHER" id="PTHR11610:SF186">
    <property type="entry name" value="FI22312P1"/>
    <property type="match status" value="1"/>
</dbReference>
<dbReference type="AlphaFoldDB" id="A0AAW1KFB4"/>
<dbReference type="InterPro" id="IPR013818">
    <property type="entry name" value="Lipase"/>
</dbReference>
<accession>A0AAW1KFB4</accession>
<dbReference type="Gene3D" id="3.40.50.1820">
    <property type="entry name" value="alpha/beta hydrolase"/>
    <property type="match status" value="1"/>
</dbReference>
<sequence length="378" mass="42067">MDWSTAAKGPQYAQAAANTEIVGRQLGLLLERMIKFGLNPDDVHLIGFSLGAHVAACASEILKNRTILIGRITGLDAASPLFRNKHIREKSSKLDKSDAKFVDVVHTDASPVFVDGFGIWEPIGHVDFFANGGQQQPGCIDRQASILLTHLERGFSKNSTCSHIRAFELFLESLLHKIEGSCEFITFSCPGGMPSYERGQCFPTLANTSDPLAIDLKYRNDLGLMGDDARGSGVMYFATKGVQPYCGSQLQAEVSISQKTPPMRGNLRMEISFDNEFAKFEVYCDLIDLVRRNTEVSALSAVNFNSLRSNLKKMQMTVEFKHGDFQRGTNETQIPDSLLIDNISVRDMYGNSWTYYGQQIKTNEEDKLLTIIVLNRTK</sequence>
<dbReference type="InterPro" id="IPR000734">
    <property type="entry name" value="TAG_lipase"/>
</dbReference>
<protein>
    <submittedName>
        <fullName evidence="6">Lipase</fullName>
    </submittedName>
</protein>
<dbReference type="PRINTS" id="PR00821">
    <property type="entry name" value="TAGLIPASE"/>
</dbReference>
<comment type="caution">
    <text evidence="6">The sequence shown here is derived from an EMBL/GenBank/DDBJ whole genome shotgun (WGS) entry which is preliminary data.</text>
</comment>
<dbReference type="GO" id="GO:0016298">
    <property type="term" value="F:lipase activity"/>
    <property type="evidence" value="ECO:0007669"/>
    <property type="project" value="InterPro"/>
</dbReference>
<dbReference type="Pfam" id="PF00151">
    <property type="entry name" value="Lipase"/>
    <property type="match status" value="1"/>
</dbReference>
<keyword evidence="3" id="KW-0964">Secreted</keyword>
<organism evidence="6 7">
    <name type="scientific">Popillia japonica</name>
    <name type="common">Japanese beetle</name>
    <dbReference type="NCBI Taxonomy" id="7064"/>
    <lineage>
        <taxon>Eukaryota</taxon>
        <taxon>Metazoa</taxon>
        <taxon>Ecdysozoa</taxon>
        <taxon>Arthropoda</taxon>
        <taxon>Hexapoda</taxon>
        <taxon>Insecta</taxon>
        <taxon>Pterygota</taxon>
        <taxon>Neoptera</taxon>
        <taxon>Endopterygota</taxon>
        <taxon>Coleoptera</taxon>
        <taxon>Polyphaga</taxon>
        <taxon>Scarabaeiformia</taxon>
        <taxon>Scarabaeidae</taxon>
        <taxon>Rutelinae</taxon>
        <taxon>Popillia</taxon>
    </lineage>
</organism>
<dbReference type="PANTHER" id="PTHR11610">
    <property type="entry name" value="LIPASE"/>
    <property type="match status" value="1"/>
</dbReference>
<feature type="domain" description="Lipase" evidence="5">
    <location>
        <begin position="2"/>
        <end position="209"/>
    </location>
</feature>
<proteinExistence type="inferred from homology"/>
<dbReference type="GO" id="GO:0005615">
    <property type="term" value="C:extracellular space"/>
    <property type="evidence" value="ECO:0007669"/>
    <property type="project" value="TreeGrafter"/>
</dbReference>
<evidence type="ECO:0000256" key="2">
    <source>
        <dbReference type="ARBA" id="ARBA00010701"/>
    </source>
</evidence>